<dbReference type="Gene3D" id="2.40.160.130">
    <property type="entry name" value="Capsule assembly protein Wzi"/>
    <property type="match status" value="1"/>
</dbReference>
<dbReference type="RefSeq" id="WP_108903189.1">
    <property type="nucleotide sequence ID" value="NZ_CP029187.1"/>
</dbReference>
<sequence length="697" mass="79321">MKYTLLSLFFLMLFGTAKAQKTSEQVPVFPNCENKNPQELENCFYAQLQDFVFNNFKVPENLVQNNYKGSVNVLFEVDSAGAFKVQYVDAIYPELIKESKRLFSTLPKVKPATFNGKPVYSKFTYKIAIPLRNETVTQAEQKKVQDAKVLKEKELTEIDSLPYKKFDNPILKSRLYVPFTHSNYARFDAALNQVGSNNHTGSKPLTYEEVTQYYDLAAANKKLLRGKTGWWGKKIWDENFVQFQGEGYWLTLNPIIDLRLGKSKGEQSVSTFQNTRGVQLQAGLGDNLVFTSTIYESQGRFAGYFNQYAELIKPAGGDPAIIPGVGIAKRFKADAYDFPSAEANITYTPSKFIDLQMGYGRNFIGDGYRSLLLGDAASPYPYIKVNTKFWKIKYTNTYLWLKDVRPGVIEDRTYATKFMANHYLSWNINKRINLGFFESVVWTNSNGRGFDMNFINPIIFYRTVEFTSSARSGNAVLGLTGKYKWSNSINFYGQFILDEFSLGAVKDQNKSWLNKSGIQLGAKYYNAFSIDNLLLQFEYNAIRPYVYSHSDPLTNYGHNNQSMGHPWGGNAREIIAIARYNTGRYFADAKLTYGIRGFDFDSAADAFNYGGNIYKNYNEGRPFDTGVAIGQGNKTNIVIADLQAGYIVNPVTNLKLFASLIYRSFDPETETTAVFKDNTTWFSVGVRADLFNWYFDY</sequence>
<evidence type="ECO:0000313" key="2">
    <source>
        <dbReference type="EMBL" id="AWI25398.1"/>
    </source>
</evidence>
<accession>A0A2S1SG65</accession>
<dbReference type="AlphaFoldDB" id="A0A2S1SG65"/>
<keyword evidence="1" id="KW-0732">Signal</keyword>
<dbReference type="EMBL" id="CP029187">
    <property type="protein sequence ID" value="AWI25398.1"/>
    <property type="molecule type" value="Genomic_DNA"/>
</dbReference>
<name>A0A2S1SG65_9FLAO</name>
<keyword evidence="3" id="KW-1185">Reference proteome</keyword>
<dbReference type="OrthoDB" id="9808260at2"/>
<protein>
    <submittedName>
        <fullName evidence="2">Gliding motility protein RemB</fullName>
    </submittedName>
</protein>
<organism evidence="2 3">
    <name type="scientific">Flavobacterium pallidum</name>
    <dbReference type="NCBI Taxonomy" id="2172098"/>
    <lineage>
        <taxon>Bacteria</taxon>
        <taxon>Pseudomonadati</taxon>
        <taxon>Bacteroidota</taxon>
        <taxon>Flavobacteriia</taxon>
        <taxon>Flavobacteriales</taxon>
        <taxon>Flavobacteriaceae</taxon>
        <taxon>Flavobacterium</taxon>
    </lineage>
</organism>
<gene>
    <name evidence="2" type="ORF">HYN49_05515</name>
</gene>
<dbReference type="KEGG" id="fpal:HYN49_05515"/>
<dbReference type="Proteomes" id="UP000244937">
    <property type="component" value="Chromosome"/>
</dbReference>
<proteinExistence type="predicted"/>
<evidence type="ECO:0000256" key="1">
    <source>
        <dbReference type="SAM" id="SignalP"/>
    </source>
</evidence>
<feature type="chain" id="PRO_5015713920" evidence="1">
    <location>
        <begin position="20"/>
        <end position="697"/>
    </location>
</feature>
<dbReference type="Gene3D" id="3.30.1150.10">
    <property type="match status" value="1"/>
</dbReference>
<dbReference type="InterPro" id="IPR038636">
    <property type="entry name" value="Wzi_sf"/>
</dbReference>
<reference evidence="2 3" key="1">
    <citation type="submission" date="2018-05" db="EMBL/GenBank/DDBJ databases">
        <title>Genome sequencing of Flavobacterium sp. HYN0049.</title>
        <authorList>
            <person name="Yi H."/>
            <person name="Baek C."/>
        </authorList>
    </citation>
    <scope>NUCLEOTIDE SEQUENCE [LARGE SCALE GENOMIC DNA]</scope>
    <source>
        <strain evidence="2 3">HYN0049</strain>
    </source>
</reference>
<evidence type="ECO:0000313" key="3">
    <source>
        <dbReference type="Proteomes" id="UP000244937"/>
    </source>
</evidence>
<feature type="signal peptide" evidence="1">
    <location>
        <begin position="1"/>
        <end position="19"/>
    </location>
</feature>